<evidence type="ECO:0000313" key="3">
    <source>
        <dbReference type="Proteomes" id="UP000075903"/>
    </source>
</evidence>
<dbReference type="VEuPathDB" id="VectorBase:AMEM012919"/>
<reference evidence="2" key="1">
    <citation type="submission" date="2020-05" db="UniProtKB">
        <authorList>
            <consortium name="EnsemblMetazoa"/>
        </authorList>
    </citation>
    <scope>IDENTIFICATION</scope>
    <source>
        <strain evidence="2">MAF</strain>
    </source>
</reference>
<evidence type="ECO:0000256" key="1">
    <source>
        <dbReference type="SAM" id="MobiDB-lite"/>
    </source>
</evidence>
<keyword evidence="3" id="KW-1185">Reference proteome</keyword>
<dbReference type="AlphaFoldDB" id="A0A182VD38"/>
<name>A0A182VD38_ANOME</name>
<evidence type="ECO:0000313" key="2">
    <source>
        <dbReference type="EnsemblMetazoa" id="AMEM012919-PA"/>
    </source>
</evidence>
<feature type="compositionally biased region" description="Basic and acidic residues" evidence="1">
    <location>
        <begin position="132"/>
        <end position="145"/>
    </location>
</feature>
<accession>A0A182VD38</accession>
<dbReference type="EnsemblMetazoa" id="AMEM012919-RA">
    <property type="protein sequence ID" value="AMEM012919-PA"/>
    <property type="gene ID" value="AMEM012919"/>
</dbReference>
<protein>
    <submittedName>
        <fullName evidence="2">Uncharacterized protein</fullName>
    </submittedName>
</protein>
<proteinExistence type="predicted"/>
<feature type="region of interest" description="Disordered" evidence="1">
    <location>
        <begin position="62"/>
        <end position="145"/>
    </location>
</feature>
<sequence>MRDLDDHDAVPPNDVDVLAQECVIRFPARPVGCHRALLSKSGRPIPLQPLAWYLPMQTIPEDRPWPPERPTTSPPTYVPAAERGAAGRPECQPPQPGARNPGHDSGERSVPARRVRDRLFVRTLRSRRGSSVRHERDGRGDGRGRRYCDRLDHYHPPRLVGSIVDEWRHRPDGRLVGRMSRAIRGFYWQLRDHMIATVRRMRPQNDTQPLLRCMAK</sequence>
<feature type="compositionally biased region" description="Pro residues" evidence="1">
    <location>
        <begin position="67"/>
        <end position="77"/>
    </location>
</feature>
<dbReference type="Proteomes" id="UP000075903">
    <property type="component" value="Unassembled WGS sequence"/>
</dbReference>
<organism evidence="2 3">
    <name type="scientific">Anopheles merus</name>
    <name type="common">Mosquito</name>
    <dbReference type="NCBI Taxonomy" id="30066"/>
    <lineage>
        <taxon>Eukaryota</taxon>
        <taxon>Metazoa</taxon>
        <taxon>Ecdysozoa</taxon>
        <taxon>Arthropoda</taxon>
        <taxon>Hexapoda</taxon>
        <taxon>Insecta</taxon>
        <taxon>Pterygota</taxon>
        <taxon>Neoptera</taxon>
        <taxon>Endopterygota</taxon>
        <taxon>Diptera</taxon>
        <taxon>Nematocera</taxon>
        <taxon>Culicoidea</taxon>
        <taxon>Culicidae</taxon>
        <taxon>Anophelinae</taxon>
        <taxon>Anopheles</taxon>
    </lineage>
</organism>